<dbReference type="NCBIfam" id="NF009566">
    <property type="entry name" value="PRK13020.1"/>
    <property type="match status" value="1"/>
</dbReference>
<evidence type="ECO:0000259" key="3">
    <source>
        <dbReference type="PROSITE" id="PS51177"/>
    </source>
</evidence>
<dbReference type="PANTHER" id="PTHR21098">
    <property type="entry name" value="RIBOFLAVIN SYNTHASE ALPHA CHAIN"/>
    <property type="match status" value="1"/>
</dbReference>
<proteinExistence type="predicted"/>
<gene>
    <name evidence="4" type="ORF">KXJ70_08115</name>
</gene>
<evidence type="ECO:0000256" key="1">
    <source>
        <dbReference type="NCBIfam" id="TIGR00187"/>
    </source>
</evidence>
<dbReference type="NCBIfam" id="TIGR00187">
    <property type="entry name" value="ribE"/>
    <property type="match status" value="1"/>
</dbReference>
<reference evidence="4" key="1">
    <citation type="submission" date="2021-07" db="EMBL/GenBank/DDBJ databases">
        <title>Zhongshania sp. CAU 1632 isolated from seawater.</title>
        <authorList>
            <person name="Kim W."/>
        </authorList>
    </citation>
    <scope>NUCLEOTIDE SEQUENCE</scope>
    <source>
        <strain evidence="4">CAU 1632</strain>
    </source>
</reference>
<evidence type="ECO:0000313" key="5">
    <source>
        <dbReference type="Proteomes" id="UP001166291"/>
    </source>
</evidence>
<keyword evidence="5" id="KW-1185">Reference proteome</keyword>
<dbReference type="NCBIfam" id="NF006767">
    <property type="entry name" value="PRK09289.1"/>
    <property type="match status" value="1"/>
</dbReference>
<dbReference type="CDD" id="cd00402">
    <property type="entry name" value="Riboflavin_synthase_like"/>
    <property type="match status" value="1"/>
</dbReference>
<dbReference type="PANTHER" id="PTHR21098:SF0">
    <property type="entry name" value="RIBOFLAVIN SYNTHASE"/>
    <property type="match status" value="1"/>
</dbReference>
<evidence type="ECO:0000313" key="4">
    <source>
        <dbReference type="EMBL" id="MBW2940735.1"/>
    </source>
</evidence>
<dbReference type="RefSeq" id="WP_219042907.1">
    <property type="nucleotide sequence ID" value="NZ_JAHWDQ010000001.1"/>
</dbReference>
<feature type="domain" description="Lumazine-binding" evidence="3">
    <location>
        <begin position="98"/>
        <end position="196"/>
    </location>
</feature>
<feature type="repeat" description="Lumazine-binding" evidence="2">
    <location>
        <begin position="98"/>
        <end position="196"/>
    </location>
</feature>
<accession>A0ABS6VSK3</accession>
<feature type="repeat" description="Lumazine-binding" evidence="2">
    <location>
        <begin position="1"/>
        <end position="97"/>
    </location>
</feature>
<dbReference type="Pfam" id="PF00677">
    <property type="entry name" value="Lum_binding"/>
    <property type="match status" value="2"/>
</dbReference>
<dbReference type="PROSITE" id="PS51177">
    <property type="entry name" value="LUMAZINE_BIND"/>
    <property type="match status" value="2"/>
</dbReference>
<evidence type="ECO:0000256" key="2">
    <source>
        <dbReference type="PROSITE-ProRule" id="PRU00524"/>
    </source>
</evidence>
<name>A0ABS6VSK3_9GAMM</name>
<feature type="domain" description="Lumazine-binding" evidence="3">
    <location>
        <begin position="1"/>
        <end position="97"/>
    </location>
</feature>
<dbReference type="PIRSF" id="PIRSF000498">
    <property type="entry name" value="Riboflavin_syn_A"/>
    <property type="match status" value="1"/>
</dbReference>
<protein>
    <recommendedName>
        <fullName evidence="1">Riboflavin synthase</fullName>
        <ecNumber evidence="1">2.5.1.9</ecNumber>
    </recommendedName>
</protein>
<dbReference type="EC" id="2.5.1.9" evidence="1"/>
<dbReference type="InterPro" id="IPR026017">
    <property type="entry name" value="Lumazine-bd_dom"/>
</dbReference>
<comment type="caution">
    <text evidence="4">The sequence shown here is derived from an EMBL/GenBank/DDBJ whole genome shotgun (WGS) entry which is preliminary data.</text>
</comment>
<dbReference type="InterPro" id="IPR001783">
    <property type="entry name" value="Lumazine-bd"/>
</dbReference>
<sequence length="205" mass="22095">MYTGIVHGAYPLATVIRKPGLHQLSIDLPPVLLDELVIGASVGLDGVCMTVTGINGARVSFDAMQETLSLTTLGELNEGDSVNVERSAKQGAEIGGHNISGHVDGCAEIIAIDESENNCTLHFRLPQGLSKYVFKKGFIGVSGCSLTVADYRRDEAEFTVCLIPETLRVTTFAHKRVGDRVNIEVDRQTQVIVDTVERVLAERGS</sequence>
<dbReference type="Proteomes" id="UP001166291">
    <property type="component" value="Unassembled WGS sequence"/>
</dbReference>
<organism evidence="4 5">
    <name type="scientific">Zhongshania aquimaris</name>
    <dbReference type="NCBI Taxonomy" id="2857107"/>
    <lineage>
        <taxon>Bacteria</taxon>
        <taxon>Pseudomonadati</taxon>
        <taxon>Pseudomonadota</taxon>
        <taxon>Gammaproteobacteria</taxon>
        <taxon>Cellvibrionales</taxon>
        <taxon>Spongiibacteraceae</taxon>
        <taxon>Zhongshania</taxon>
    </lineage>
</organism>
<dbReference type="EMBL" id="JAHWDQ010000001">
    <property type="protein sequence ID" value="MBW2940735.1"/>
    <property type="molecule type" value="Genomic_DNA"/>
</dbReference>